<feature type="domain" description="Vitamin K epoxide reductase" evidence="13">
    <location>
        <begin position="108"/>
        <end position="256"/>
    </location>
</feature>
<evidence type="ECO:0000256" key="4">
    <source>
        <dbReference type="ARBA" id="ARBA00022692"/>
    </source>
</evidence>
<feature type="transmembrane region" description="Helical" evidence="12">
    <location>
        <begin position="224"/>
        <end position="251"/>
    </location>
</feature>
<dbReference type="Ensembl" id="ENSVURT00010026217.1">
    <property type="protein sequence ID" value="ENSVURP00010023033.1"/>
    <property type="gene ID" value="ENSVURG00010017657.1"/>
</dbReference>
<sequence>MSHSTAPKSVPLLSFLARKSLRASTFFSYNSQRPLRRELVLFFLSKPLAGLDEQPWTDGPIAWQGHRAEWAWPPPLPSPLLCPWLFVSVLAPGLWLPRGATMVSAAGWGSPGRARFALCLAGLALSAYALHVKAQRARSREYRAYCDVGESISCSRVFSSPWSKGFGLVEPLLGPDSILNQSNSIFGLIFYSQQLLLGCYSAPWASSVLMFSSVLSLLGSVYLAWILFFVLYDLCLVCVTTYVINLGLAILNYKKAMEPLGLQDQNKKGQ</sequence>
<evidence type="ECO:0000259" key="13">
    <source>
        <dbReference type="SMART" id="SM00756"/>
    </source>
</evidence>
<keyword evidence="8" id="KW-0560">Oxidoreductase</keyword>
<evidence type="ECO:0000256" key="9">
    <source>
        <dbReference type="ARBA" id="ARBA00023136"/>
    </source>
</evidence>
<reference evidence="14" key="2">
    <citation type="submission" date="2025-08" db="UniProtKB">
        <authorList>
            <consortium name="Ensembl"/>
        </authorList>
    </citation>
    <scope>IDENTIFICATION</scope>
</reference>
<dbReference type="GO" id="GO:0005789">
    <property type="term" value="C:endoplasmic reticulum membrane"/>
    <property type="evidence" value="ECO:0007669"/>
    <property type="project" value="UniProtKB-SubCell"/>
</dbReference>
<feature type="transmembrane region" description="Helical" evidence="12">
    <location>
        <begin position="195"/>
        <end position="218"/>
    </location>
</feature>
<evidence type="ECO:0000256" key="11">
    <source>
        <dbReference type="ARBA" id="ARBA00023284"/>
    </source>
</evidence>
<dbReference type="GO" id="GO:0047057">
    <property type="term" value="F:vitamin-K-epoxide reductase (warfarin-sensitive) activity"/>
    <property type="evidence" value="ECO:0007669"/>
    <property type="project" value="UniProtKB-EC"/>
</dbReference>
<dbReference type="PANTHER" id="PTHR14519">
    <property type="entry name" value="VITAMIN K EPOXIDE REDUCTASE COMPLEX, SUBUNIT 1"/>
    <property type="match status" value="1"/>
</dbReference>
<accession>A0A4X2LGH6</accession>
<dbReference type="GO" id="GO:0007596">
    <property type="term" value="P:blood coagulation"/>
    <property type="evidence" value="ECO:0007669"/>
    <property type="project" value="TreeGrafter"/>
</dbReference>
<reference evidence="15" key="1">
    <citation type="submission" date="2018-12" db="EMBL/GenBank/DDBJ databases">
        <authorList>
            <person name="Yazar S."/>
        </authorList>
    </citation>
    <scope>NUCLEOTIDE SEQUENCE [LARGE SCALE GENOMIC DNA]</scope>
</reference>
<dbReference type="Pfam" id="PF07884">
    <property type="entry name" value="VKOR"/>
    <property type="match status" value="1"/>
</dbReference>
<gene>
    <name evidence="14" type="primary">VKORC1</name>
</gene>
<keyword evidence="15" id="KW-1185">Reference proteome</keyword>
<evidence type="ECO:0000256" key="2">
    <source>
        <dbReference type="ARBA" id="ARBA00006214"/>
    </source>
</evidence>
<keyword evidence="4 12" id="KW-0812">Transmembrane</keyword>
<evidence type="ECO:0000256" key="6">
    <source>
        <dbReference type="ARBA" id="ARBA00022824"/>
    </source>
</evidence>
<dbReference type="GO" id="GO:0048038">
    <property type="term" value="F:quinone binding"/>
    <property type="evidence" value="ECO:0007669"/>
    <property type="project" value="UniProtKB-KW"/>
</dbReference>
<evidence type="ECO:0000256" key="3">
    <source>
        <dbReference type="ARBA" id="ARBA00012278"/>
    </source>
</evidence>
<keyword evidence="7 12" id="KW-1133">Transmembrane helix</keyword>
<dbReference type="CDD" id="cd12917">
    <property type="entry name" value="VKOR_euk"/>
    <property type="match status" value="1"/>
</dbReference>
<evidence type="ECO:0000313" key="15">
    <source>
        <dbReference type="Proteomes" id="UP000314987"/>
    </source>
</evidence>
<evidence type="ECO:0000256" key="5">
    <source>
        <dbReference type="ARBA" id="ARBA00022719"/>
    </source>
</evidence>
<keyword evidence="5" id="KW-0874">Quinone</keyword>
<comment type="subcellular location">
    <subcellularLocation>
        <location evidence="1">Endoplasmic reticulum membrane</location>
        <topology evidence="1">Multi-pass membrane protein</topology>
    </subcellularLocation>
</comment>
<keyword evidence="9 12" id="KW-0472">Membrane</keyword>
<dbReference type="EC" id="1.17.4.4" evidence="3"/>
<dbReference type="GO" id="GO:0042373">
    <property type="term" value="P:vitamin K metabolic process"/>
    <property type="evidence" value="ECO:0007669"/>
    <property type="project" value="InterPro"/>
</dbReference>
<dbReference type="InterPro" id="IPR012932">
    <property type="entry name" value="VKOR"/>
</dbReference>
<reference evidence="14" key="3">
    <citation type="submission" date="2025-09" db="UniProtKB">
        <authorList>
            <consortium name="Ensembl"/>
        </authorList>
    </citation>
    <scope>IDENTIFICATION</scope>
</reference>
<dbReference type="SMART" id="SM00756">
    <property type="entry name" value="VKc"/>
    <property type="match status" value="1"/>
</dbReference>
<keyword evidence="10" id="KW-1015">Disulfide bond</keyword>
<dbReference type="Gene3D" id="1.20.1440.130">
    <property type="entry name" value="VKOR domain"/>
    <property type="match status" value="1"/>
</dbReference>
<keyword evidence="11" id="KW-0676">Redox-active center</keyword>
<evidence type="ECO:0000313" key="14">
    <source>
        <dbReference type="Ensembl" id="ENSVURP00010023033.1"/>
    </source>
</evidence>
<dbReference type="Proteomes" id="UP000314987">
    <property type="component" value="Unassembled WGS sequence"/>
</dbReference>
<dbReference type="STRING" id="29139.ENSVURP00010023033"/>
<evidence type="ECO:0000256" key="8">
    <source>
        <dbReference type="ARBA" id="ARBA00023002"/>
    </source>
</evidence>
<dbReference type="AlphaFoldDB" id="A0A4X2LGH6"/>
<evidence type="ECO:0000256" key="12">
    <source>
        <dbReference type="SAM" id="Phobius"/>
    </source>
</evidence>
<keyword evidence="6" id="KW-0256">Endoplasmic reticulum</keyword>
<dbReference type="FunFam" id="1.20.1440.130:FF:000001">
    <property type="entry name" value="Vitamin K epoxide reductase complex subunit 1-like 1"/>
    <property type="match status" value="1"/>
</dbReference>
<evidence type="ECO:0000256" key="7">
    <source>
        <dbReference type="ARBA" id="ARBA00022989"/>
    </source>
</evidence>
<comment type="similarity">
    <text evidence="2">Belongs to the VKOR family.</text>
</comment>
<organism evidence="14 15">
    <name type="scientific">Vombatus ursinus</name>
    <name type="common">Common wombat</name>
    <dbReference type="NCBI Taxonomy" id="29139"/>
    <lineage>
        <taxon>Eukaryota</taxon>
        <taxon>Metazoa</taxon>
        <taxon>Chordata</taxon>
        <taxon>Craniata</taxon>
        <taxon>Vertebrata</taxon>
        <taxon>Euteleostomi</taxon>
        <taxon>Mammalia</taxon>
        <taxon>Metatheria</taxon>
        <taxon>Diprotodontia</taxon>
        <taxon>Vombatidae</taxon>
        <taxon>Vombatus</taxon>
    </lineage>
</organism>
<dbReference type="InterPro" id="IPR042406">
    <property type="entry name" value="VKORC1/VKORC1L1"/>
</dbReference>
<evidence type="ECO:0000256" key="1">
    <source>
        <dbReference type="ARBA" id="ARBA00004477"/>
    </source>
</evidence>
<protein>
    <recommendedName>
        <fullName evidence="3">vitamin-K-epoxide reductase (warfarin-sensitive)</fullName>
        <ecNumber evidence="3">1.17.4.4</ecNumber>
    </recommendedName>
</protein>
<dbReference type="PANTHER" id="PTHR14519:SF8">
    <property type="entry name" value="VITAMIN K EPOXIDE REDUCTASE COMPLEX SUBUNIT 1"/>
    <property type="match status" value="1"/>
</dbReference>
<dbReference type="InterPro" id="IPR038354">
    <property type="entry name" value="VKOR_sf"/>
</dbReference>
<evidence type="ECO:0000256" key="10">
    <source>
        <dbReference type="ARBA" id="ARBA00023157"/>
    </source>
</evidence>
<proteinExistence type="inferred from homology"/>
<dbReference type="GeneTree" id="ENSGT00940000157421"/>
<name>A0A4X2LGH6_VOMUR</name>